<dbReference type="EMBL" id="CP018477">
    <property type="protein sequence ID" value="ASV75706.1"/>
    <property type="molecule type" value="Genomic_DNA"/>
</dbReference>
<name>A0A286RID9_9BACT</name>
<dbReference type="Proteomes" id="UP000215086">
    <property type="component" value="Chromosome"/>
</dbReference>
<organism evidence="3 4">
    <name type="scientific">Thermogutta terrifontis</name>
    <dbReference type="NCBI Taxonomy" id="1331910"/>
    <lineage>
        <taxon>Bacteria</taxon>
        <taxon>Pseudomonadati</taxon>
        <taxon>Planctomycetota</taxon>
        <taxon>Planctomycetia</taxon>
        <taxon>Pirellulales</taxon>
        <taxon>Thermoguttaceae</taxon>
        <taxon>Thermogutta</taxon>
    </lineage>
</organism>
<reference evidence="3 4" key="1">
    <citation type="journal article" name="Front. Microbiol.">
        <title>Sugar Metabolism of the First Thermophilic Planctomycete Thermogutta terrifontis: Comparative Genomic and Transcriptomic Approaches.</title>
        <authorList>
            <person name="Elcheninov A.G."/>
            <person name="Menzel P."/>
            <person name="Gudbergsdottir S.R."/>
            <person name="Slesarev A.I."/>
            <person name="Kadnikov V.V."/>
            <person name="Krogh A."/>
            <person name="Bonch-Osmolovskaya E.A."/>
            <person name="Peng X."/>
            <person name="Kublanov I.V."/>
        </authorList>
    </citation>
    <scope>NUCLEOTIDE SEQUENCE [LARGE SCALE GENOMIC DNA]</scope>
    <source>
        <strain evidence="3 4">R1</strain>
    </source>
</reference>
<keyword evidence="2" id="KW-0732">Signal</keyword>
<feature type="chain" id="PRO_5012448328" description="Cytochrome c domain-containing protein" evidence="2">
    <location>
        <begin position="24"/>
        <end position="133"/>
    </location>
</feature>
<feature type="compositionally biased region" description="Basic and acidic residues" evidence="1">
    <location>
        <begin position="101"/>
        <end position="110"/>
    </location>
</feature>
<dbReference type="OrthoDB" id="286143at2"/>
<keyword evidence="4" id="KW-1185">Reference proteome</keyword>
<accession>A0A286RID9</accession>
<protein>
    <recommendedName>
        <fullName evidence="5">Cytochrome c domain-containing protein</fullName>
    </recommendedName>
</protein>
<evidence type="ECO:0000256" key="2">
    <source>
        <dbReference type="SAM" id="SignalP"/>
    </source>
</evidence>
<sequence>MKKLLGVTALVVGAVWCGSQALAVTQFRTQFVERYVKKDSNDPKDRAFAELVDRAGCNICHLGDDKTKRNAYGQALDKLLDRKTDARNKEKIQKALEVVEKEKVDPKDPKSPTFGDRIKAGKLPVDVPPELME</sequence>
<evidence type="ECO:0000256" key="1">
    <source>
        <dbReference type="SAM" id="MobiDB-lite"/>
    </source>
</evidence>
<feature type="region of interest" description="Disordered" evidence="1">
    <location>
        <begin position="101"/>
        <end position="133"/>
    </location>
</feature>
<dbReference type="RefSeq" id="WP_095415690.1">
    <property type="nucleotide sequence ID" value="NZ_CP018477.1"/>
</dbReference>
<dbReference type="KEGG" id="ttf:THTE_3104"/>
<evidence type="ECO:0000313" key="3">
    <source>
        <dbReference type="EMBL" id="ASV75706.1"/>
    </source>
</evidence>
<gene>
    <name evidence="3" type="ORF">THTE_3104</name>
</gene>
<dbReference type="AlphaFoldDB" id="A0A286RID9"/>
<feature type="signal peptide" evidence="2">
    <location>
        <begin position="1"/>
        <end position="23"/>
    </location>
</feature>
<evidence type="ECO:0000313" key="4">
    <source>
        <dbReference type="Proteomes" id="UP000215086"/>
    </source>
</evidence>
<proteinExistence type="predicted"/>
<evidence type="ECO:0008006" key="5">
    <source>
        <dbReference type="Google" id="ProtNLM"/>
    </source>
</evidence>